<keyword evidence="2" id="KW-1185">Reference proteome</keyword>
<protein>
    <submittedName>
        <fullName evidence="1">Uncharacterized protein</fullName>
    </submittedName>
</protein>
<name>A0AAD6RT38_9ROSI</name>
<gene>
    <name evidence="1" type="ORF">NC653_003632</name>
</gene>
<reference evidence="1 2" key="1">
    <citation type="journal article" date="2023" name="Mol. Ecol. Resour.">
        <title>Chromosome-level genome assembly of a triploid poplar Populus alba 'Berolinensis'.</title>
        <authorList>
            <person name="Chen S."/>
            <person name="Yu Y."/>
            <person name="Wang X."/>
            <person name="Wang S."/>
            <person name="Zhang T."/>
            <person name="Zhou Y."/>
            <person name="He R."/>
            <person name="Meng N."/>
            <person name="Wang Y."/>
            <person name="Liu W."/>
            <person name="Liu Z."/>
            <person name="Liu J."/>
            <person name="Guo Q."/>
            <person name="Huang H."/>
            <person name="Sederoff R.R."/>
            <person name="Wang G."/>
            <person name="Qu G."/>
            <person name="Chen S."/>
        </authorList>
    </citation>
    <scope>NUCLEOTIDE SEQUENCE [LARGE SCALE GENOMIC DNA]</scope>
    <source>
        <strain evidence="1">SC-2020</strain>
    </source>
</reference>
<dbReference type="EMBL" id="JAQIZT010000001">
    <property type="protein sequence ID" value="KAJ7014065.1"/>
    <property type="molecule type" value="Genomic_DNA"/>
</dbReference>
<proteinExistence type="predicted"/>
<accession>A0AAD6RT38</accession>
<sequence length="42" mass="4968">MNIDLKRQIYSLKEVSKLFICNENLVKKNEILKAQVIDLNFT</sequence>
<dbReference type="Proteomes" id="UP001164929">
    <property type="component" value="Chromosome 1"/>
</dbReference>
<evidence type="ECO:0000313" key="1">
    <source>
        <dbReference type="EMBL" id="KAJ7014065.1"/>
    </source>
</evidence>
<evidence type="ECO:0000313" key="2">
    <source>
        <dbReference type="Proteomes" id="UP001164929"/>
    </source>
</evidence>
<dbReference type="AlphaFoldDB" id="A0AAD6RT38"/>
<comment type="caution">
    <text evidence="1">The sequence shown here is derived from an EMBL/GenBank/DDBJ whole genome shotgun (WGS) entry which is preliminary data.</text>
</comment>
<organism evidence="1 2">
    <name type="scientific">Populus alba x Populus x berolinensis</name>
    <dbReference type="NCBI Taxonomy" id="444605"/>
    <lineage>
        <taxon>Eukaryota</taxon>
        <taxon>Viridiplantae</taxon>
        <taxon>Streptophyta</taxon>
        <taxon>Embryophyta</taxon>
        <taxon>Tracheophyta</taxon>
        <taxon>Spermatophyta</taxon>
        <taxon>Magnoliopsida</taxon>
        <taxon>eudicotyledons</taxon>
        <taxon>Gunneridae</taxon>
        <taxon>Pentapetalae</taxon>
        <taxon>rosids</taxon>
        <taxon>fabids</taxon>
        <taxon>Malpighiales</taxon>
        <taxon>Salicaceae</taxon>
        <taxon>Saliceae</taxon>
        <taxon>Populus</taxon>
    </lineage>
</organism>